<reference evidence="2 3" key="1">
    <citation type="submission" date="2014-01" db="EMBL/GenBank/DDBJ databases">
        <title>Roseivivax isoporae LMG 25204 Genome Sequencing.</title>
        <authorList>
            <person name="Lai Q."/>
            <person name="Li G."/>
            <person name="Shao Z."/>
        </authorList>
    </citation>
    <scope>NUCLEOTIDE SEQUENCE [LARGE SCALE GENOMIC DNA]</scope>
    <source>
        <strain evidence="2 3">LMG 25204</strain>
    </source>
</reference>
<evidence type="ECO:0000313" key="3">
    <source>
        <dbReference type="Proteomes" id="UP000023430"/>
    </source>
</evidence>
<keyword evidence="1" id="KW-0732">Signal</keyword>
<feature type="chain" id="PRO_5004980164" evidence="1">
    <location>
        <begin position="27"/>
        <end position="85"/>
    </location>
</feature>
<feature type="signal peptide" evidence="1">
    <location>
        <begin position="1"/>
        <end position="26"/>
    </location>
</feature>
<evidence type="ECO:0000256" key="1">
    <source>
        <dbReference type="SAM" id="SignalP"/>
    </source>
</evidence>
<gene>
    <name evidence="2" type="ORF">RISW2_08755</name>
</gene>
<sequence>MTNASRPARIAALAVAATMLAQGAAAQSASESPVSRAKIERLATQEVDFSRLTNIQILTLLNIANMQDSTVEKSGKIDALLRRYQ</sequence>
<evidence type="ECO:0000313" key="2">
    <source>
        <dbReference type="EMBL" id="ETX28274.1"/>
    </source>
</evidence>
<protein>
    <submittedName>
        <fullName evidence="2">Uncharacterized protein</fullName>
    </submittedName>
</protein>
<dbReference type="RefSeq" id="WP_043772222.1">
    <property type="nucleotide sequence ID" value="NZ_JAME01000021.1"/>
</dbReference>
<proteinExistence type="predicted"/>
<comment type="caution">
    <text evidence="2">The sequence shown here is derived from an EMBL/GenBank/DDBJ whole genome shotgun (WGS) entry which is preliminary data.</text>
</comment>
<accession>X7F868</accession>
<name>X7F868_9RHOB</name>
<dbReference type="AlphaFoldDB" id="X7F868"/>
<dbReference type="EMBL" id="JAME01000021">
    <property type="protein sequence ID" value="ETX28274.1"/>
    <property type="molecule type" value="Genomic_DNA"/>
</dbReference>
<dbReference type="Proteomes" id="UP000023430">
    <property type="component" value="Unassembled WGS sequence"/>
</dbReference>
<organism evidence="2 3">
    <name type="scientific">Roseivivax isoporae LMG 25204</name>
    <dbReference type="NCBI Taxonomy" id="1449351"/>
    <lineage>
        <taxon>Bacteria</taxon>
        <taxon>Pseudomonadati</taxon>
        <taxon>Pseudomonadota</taxon>
        <taxon>Alphaproteobacteria</taxon>
        <taxon>Rhodobacterales</taxon>
        <taxon>Roseobacteraceae</taxon>
        <taxon>Roseivivax</taxon>
    </lineage>
</organism>
<keyword evidence="3" id="KW-1185">Reference proteome</keyword>